<feature type="domain" description="Major facilitator superfamily (MFS) profile" evidence="6">
    <location>
        <begin position="11"/>
        <end position="396"/>
    </location>
</feature>
<feature type="transmembrane region" description="Helical" evidence="5">
    <location>
        <begin position="247"/>
        <end position="267"/>
    </location>
</feature>
<reference evidence="7 8" key="1">
    <citation type="journal article" date="2011" name="J. Bacteriol.">
        <title>Genome sequence of Taylorella equigenitalis MCE9, the causative agent of contagious equine metritis.</title>
        <authorList>
            <person name="Hebert L."/>
            <person name="Moumen B."/>
            <person name="Duquesne F."/>
            <person name="Breuil M.F."/>
            <person name="Laugier C."/>
            <person name="Batto J.M."/>
            <person name="Renault P."/>
            <person name="Petry S."/>
        </authorList>
    </citation>
    <scope>NUCLEOTIDE SEQUENCE [LARGE SCALE GENOMIC DNA]</scope>
    <source>
        <strain evidence="7 8">MCE9</strain>
    </source>
</reference>
<gene>
    <name evidence="7" type="ordered locus">TEQUI_1293</name>
</gene>
<protein>
    <submittedName>
        <fullName evidence="7">4-hydroxybenzoate transporter</fullName>
    </submittedName>
</protein>
<feature type="transmembrane region" description="Helical" evidence="5">
    <location>
        <begin position="213"/>
        <end position="235"/>
    </location>
</feature>
<dbReference type="InterPro" id="IPR020846">
    <property type="entry name" value="MFS_dom"/>
</dbReference>
<dbReference type="Pfam" id="PF07690">
    <property type="entry name" value="MFS_1"/>
    <property type="match status" value="1"/>
</dbReference>
<comment type="subcellular location">
    <subcellularLocation>
        <location evidence="1">Membrane</location>
        <topology evidence="1">Multi-pass membrane protein</topology>
    </subcellularLocation>
</comment>
<feature type="transmembrane region" description="Helical" evidence="5">
    <location>
        <begin position="342"/>
        <end position="364"/>
    </location>
</feature>
<dbReference type="EMBL" id="CP002456">
    <property type="protein sequence ID" value="ADU92213.1"/>
    <property type="molecule type" value="Genomic_DNA"/>
</dbReference>
<keyword evidence="4 5" id="KW-0472">Membrane</keyword>
<accession>A0A654KID0</accession>
<dbReference type="AlphaFoldDB" id="A0A654KID0"/>
<dbReference type="PANTHER" id="PTHR23508:SF10">
    <property type="entry name" value="CARBOXYLIC ACID TRANSPORTER PROTEIN HOMOLOG"/>
    <property type="match status" value="1"/>
</dbReference>
<dbReference type="CDD" id="cd17365">
    <property type="entry name" value="MFS_PcaK_like"/>
    <property type="match status" value="1"/>
</dbReference>
<organism evidence="7 8">
    <name type="scientific">Taylorella equigenitalis (strain MCE9)</name>
    <dbReference type="NCBI Taxonomy" id="937774"/>
    <lineage>
        <taxon>Bacteria</taxon>
        <taxon>Pseudomonadati</taxon>
        <taxon>Pseudomonadota</taxon>
        <taxon>Betaproteobacteria</taxon>
        <taxon>Burkholderiales</taxon>
        <taxon>Alcaligenaceae</taxon>
        <taxon>Taylorella</taxon>
    </lineage>
</organism>
<evidence type="ECO:0000259" key="6">
    <source>
        <dbReference type="PROSITE" id="PS50850"/>
    </source>
</evidence>
<feature type="transmembrane region" description="Helical" evidence="5">
    <location>
        <begin position="370"/>
        <end position="390"/>
    </location>
</feature>
<name>A0A654KID0_TAYEM</name>
<dbReference type="InterPro" id="IPR005829">
    <property type="entry name" value="Sugar_transporter_CS"/>
</dbReference>
<dbReference type="PANTHER" id="PTHR23508">
    <property type="entry name" value="CARBOXYLIC ACID TRANSPORTER PROTEIN HOMOLOG"/>
    <property type="match status" value="1"/>
</dbReference>
<dbReference type="GO" id="GO:0046943">
    <property type="term" value="F:carboxylic acid transmembrane transporter activity"/>
    <property type="evidence" value="ECO:0007669"/>
    <property type="project" value="TreeGrafter"/>
</dbReference>
<evidence type="ECO:0000256" key="3">
    <source>
        <dbReference type="ARBA" id="ARBA00022989"/>
    </source>
</evidence>
<evidence type="ECO:0000256" key="1">
    <source>
        <dbReference type="ARBA" id="ARBA00004141"/>
    </source>
</evidence>
<dbReference type="GO" id="GO:0005886">
    <property type="term" value="C:plasma membrane"/>
    <property type="evidence" value="ECO:0007669"/>
    <property type="project" value="TreeGrafter"/>
</dbReference>
<feature type="transmembrane region" description="Helical" evidence="5">
    <location>
        <begin position="279"/>
        <end position="298"/>
    </location>
</feature>
<proteinExistence type="predicted"/>
<keyword evidence="3 5" id="KW-1133">Transmembrane helix</keyword>
<dbReference type="InterPro" id="IPR036259">
    <property type="entry name" value="MFS_trans_sf"/>
</dbReference>
<dbReference type="KEGG" id="teq:TEQUI_1293"/>
<feature type="transmembrane region" description="Helical" evidence="5">
    <location>
        <begin position="135"/>
        <end position="158"/>
    </location>
</feature>
<evidence type="ECO:0000313" key="7">
    <source>
        <dbReference type="EMBL" id="ADU92213.1"/>
    </source>
</evidence>
<feature type="transmembrane region" description="Helical" evidence="5">
    <location>
        <begin position="103"/>
        <end position="123"/>
    </location>
</feature>
<sequence>MLKLSPIQLRVFLLTFFIAFFDGYDTAAIGYIAPSLLAEWGLAKSALAPVLSAALFGLALGAVSFGPVADRFGRKITLIVSVAIFAIGAIVSSYAGSLRELEILRFITGIGLGAAMPNAVTILSEYAPSEKRSFIVNTMFCGFPLGIAIGGFIAAWLIPNYGWQSTLLFGGVLPLILVFLMTFLLPESHDFMRIREQKDIEVRGVRVVLSPEYIAGSILLWITYFMGLVLFYGVINWMPTLFHEINMSQGTASIVTGLFAIGTLGAIGSGWLMDKWNPARLISILCLLACIGVALIGAVVEQNLWVLIVVILISGVFMNTAQSSLPAYAAGFFPTEGRTTGVSWMLGIGRFGGIAGSFLVAQLVDWDFSVSHIFYVLAIPALIQAICLWLKDMLYR</sequence>
<keyword evidence="2 5" id="KW-0812">Transmembrane</keyword>
<dbReference type="Gene3D" id="1.20.1250.20">
    <property type="entry name" value="MFS general substrate transporter like domains"/>
    <property type="match status" value="2"/>
</dbReference>
<feature type="transmembrane region" description="Helical" evidence="5">
    <location>
        <begin position="76"/>
        <end position="97"/>
    </location>
</feature>
<evidence type="ECO:0000313" key="8">
    <source>
        <dbReference type="Proteomes" id="UP000007472"/>
    </source>
</evidence>
<dbReference type="InterPro" id="IPR011701">
    <property type="entry name" value="MFS"/>
</dbReference>
<dbReference type="PROSITE" id="PS00217">
    <property type="entry name" value="SUGAR_TRANSPORT_2"/>
    <property type="match status" value="1"/>
</dbReference>
<evidence type="ECO:0000256" key="2">
    <source>
        <dbReference type="ARBA" id="ARBA00022692"/>
    </source>
</evidence>
<dbReference type="SUPFAM" id="SSF103473">
    <property type="entry name" value="MFS general substrate transporter"/>
    <property type="match status" value="1"/>
</dbReference>
<feature type="transmembrane region" description="Helical" evidence="5">
    <location>
        <begin position="304"/>
        <end position="321"/>
    </location>
</feature>
<evidence type="ECO:0000256" key="5">
    <source>
        <dbReference type="SAM" id="Phobius"/>
    </source>
</evidence>
<dbReference type="PROSITE" id="PS50850">
    <property type="entry name" value="MFS"/>
    <property type="match status" value="1"/>
</dbReference>
<feature type="transmembrane region" description="Helical" evidence="5">
    <location>
        <begin position="46"/>
        <end position="69"/>
    </location>
</feature>
<dbReference type="Proteomes" id="UP000007472">
    <property type="component" value="Chromosome"/>
</dbReference>
<evidence type="ECO:0000256" key="4">
    <source>
        <dbReference type="ARBA" id="ARBA00023136"/>
    </source>
</evidence>
<feature type="transmembrane region" description="Helical" evidence="5">
    <location>
        <begin position="164"/>
        <end position="185"/>
    </location>
</feature>